<keyword evidence="10" id="KW-1185">Reference proteome</keyword>
<evidence type="ECO:0000313" key="9">
    <source>
        <dbReference type="EMBL" id="MBB3899048.1"/>
    </source>
</evidence>
<feature type="transmembrane region" description="Helical" evidence="8">
    <location>
        <begin position="169"/>
        <end position="189"/>
    </location>
</feature>
<dbReference type="EMBL" id="JACIDJ010000004">
    <property type="protein sequence ID" value="MBB3899048.1"/>
    <property type="molecule type" value="Genomic_DNA"/>
</dbReference>
<feature type="transmembrane region" description="Helical" evidence="8">
    <location>
        <begin position="135"/>
        <end position="157"/>
    </location>
</feature>
<feature type="transmembrane region" description="Helical" evidence="8">
    <location>
        <begin position="12"/>
        <end position="35"/>
    </location>
</feature>
<dbReference type="InterPro" id="IPR002781">
    <property type="entry name" value="TM_pro_TauE-like"/>
</dbReference>
<reference evidence="9 10" key="1">
    <citation type="submission" date="2020-08" db="EMBL/GenBank/DDBJ databases">
        <title>Genomic Encyclopedia of Type Strains, Phase IV (KMG-IV): sequencing the most valuable type-strain genomes for metagenomic binning, comparative biology and taxonomic classification.</title>
        <authorList>
            <person name="Goeker M."/>
        </authorList>
    </citation>
    <scope>NUCLEOTIDE SEQUENCE [LARGE SCALE GENOMIC DNA]</scope>
    <source>
        <strain evidence="9 10">DSM 19979</strain>
    </source>
</reference>
<evidence type="ECO:0000256" key="4">
    <source>
        <dbReference type="ARBA" id="ARBA00022475"/>
    </source>
</evidence>
<dbReference type="Pfam" id="PF01925">
    <property type="entry name" value="TauE"/>
    <property type="match status" value="1"/>
</dbReference>
<name>A0A840AAK8_9PROT</name>
<keyword evidence="6 8" id="KW-1133">Transmembrane helix</keyword>
<keyword evidence="4 8" id="KW-1003">Cell membrane</keyword>
<evidence type="ECO:0000313" key="10">
    <source>
        <dbReference type="Proteomes" id="UP000553193"/>
    </source>
</evidence>
<dbReference type="PANTHER" id="PTHR30269">
    <property type="entry name" value="TRANSMEMBRANE PROTEIN YFCA"/>
    <property type="match status" value="1"/>
</dbReference>
<keyword evidence="3" id="KW-0813">Transport</keyword>
<dbReference type="Proteomes" id="UP000553193">
    <property type="component" value="Unassembled WGS sequence"/>
</dbReference>
<feature type="transmembrane region" description="Helical" evidence="8">
    <location>
        <begin position="71"/>
        <end position="90"/>
    </location>
</feature>
<evidence type="ECO:0000256" key="7">
    <source>
        <dbReference type="ARBA" id="ARBA00023136"/>
    </source>
</evidence>
<evidence type="ECO:0000256" key="8">
    <source>
        <dbReference type="RuleBase" id="RU363041"/>
    </source>
</evidence>
<evidence type="ECO:0000256" key="3">
    <source>
        <dbReference type="ARBA" id="ARBA00022448"/>
    </source>
</evidence>
<accession>A0A840AAK8</accession>
<feature type="transmembrane region" description="Helical" evidence="8">
    <location>
        <begin position="221"/>
        <end position="242"/>
    </location>
</feature>
<evidence type="ECO:0000256" key="6">
    <source>
        <dbReference type="ARBA" id="ARBA00022989"/>
    </source>
</evidence>
<dbReference type="PANTHER" id="PTHR30269:SF37">
    <property type="entry name" value="MEMBRANE TRANSPORTER PROTEIN"/>
    <property type="match status" value="1"/>
</dbReference>
<comment type="similarity">
    <text evidence="2 8">Belongs to the 4-toluene sulfonate uptake permease (TSUP) (TC 2.A.102) family.</text>
</comment>
<dbReference type="RefSeq" id="WP_184384472.1">
    <property type="nucleotide sequence ID" value="NZ_JACIDJ010000004.1"/>
</dbReference>
<protein>
    <recommendedName>
        <fullName evidence="8">Probable membrane transporter protein</fullName>
    </recommendedName>
</protein>
<evidence type="ECO:0000256" key="1">
    <source>
        <dbReference type="ARBA" id="ARBA00004651"/>
    </source>
</evidence>
<dbReference type="AlphaFoldDB" id="A0A840AAK8"/>
<dbReference type="GO" id="GO:0005886">
    <property type="term" value="C:plasma membrane"/>
    <property type="evidence" value="ECO:0007669"/>
    <property type="project" value="UniProtKB-SubCell"/>
</dbReference>
<keyword evidence="7 8" id="KW-0472">Membrane</keyword>
<feature type="transmembrane region" description="Helical" evidence="8">
    <location>
        <begin position="96"/>
        <end position="114"/>
    </location>
</feature>
<organism evidence="9 10">
    <name type="scientific">Roseococcus suduntuyensis</name>
    <dbReference type="NCBI Taxonomy" id="455361"/>
    <lineage>
        <taxon>Bacteria</taxon>
        <taxon>Pseudomonadati</taxon>
        <taxon>Pseudomonadota</taxon>
        <taxon>Alphaproteobacteria</taxon>
        <taxon>Acetobacterales</taxon>
        <taxon>Roseomonadaceae</taxon>
        <taxon>Roseococcus</taxon>
    </lineage>
</organism>
<gene>
    <name evidence="9" type="ORF">GGQ83_002496</name>
</gene>
<feature type="transmembrane region" description="Helical" evidence="8">
    <location>
        <begin position="41"/>
        <end position="64"/>
    </location>
</feature>
<feature type="transmembrane region" description="Helical" evidence="8">
    <location>
        <begin position="196"/>
        <end position="215"/>
    </location>
</feature>
<evidence type="ECO:0000256" key="5">
    <source>
        <dbReference type="ARBA" id="ARBA00022692"/>
    </source>
</evidence>
<sequence length="243" mass="25331">MWAEILLVSAGGFLAAFCASIAGFAFVLVGAAVLLQFMAPALVAPILVIGSLIVQGIGTIAVWRDIPWPRMWLYVGTATLGIPIGLAVLALGPARWIVAGVGVLLVVYAGYTLARIALRMAPPALRATRGHDVAVGFASGILGGIGGYVGALVGMWADMQAMPPRDTRALMQPFIAIMQAITILGLAFTGFFTREAAILTATAVPALLLGTWLGLRAGKRLPAQGFRLVLLSLLLVSGIFLLL</sequence>
<proteinExistence type="inferred from homology"/>
<evidence type="ECO:0000256" key="2">
    <source>
        <dbReference type="ARBA" id="ARBA00009142"/>
    </source>
</evidence>
<comment type="caution">
    <text evidence="9">The sequence shown here is derived from an EMBL/GenBank/DDBJ whole genome shotgun (WGS) entry which is preliminary data.</text>
</comment>
<dbReference type="InterPro" id="IPR052017">
    <property type="entry name" value="TSUP"/>
</dbReference>
<comment type="subcellular location">
    <subcellularLocation>
        <location evidence="1 8">Cell membrane</location>
        <topology evidence="1 8">Multi-pass membrane protein</topology>
    </subcellularLocation>
</comment>
<keyword evidence="5 8" id="KW-0812">Transmembrane</keyword>